<keyword evidence="2" id="KW-1185">Reference proteome</keyword>
<evidence type="ECO:0000313" key="1">
    <source>
        <dbReference type="EMBL" id="KAK7830169.1"/>
    </source>
</evidence>
<organism evidence="1 2">
    <name type="scientific">Quercus suber</name>
    <name type="common">Cork oak</name>
    <dbReference type="NCBI Taxonomy" id="58331"/>
    <lineage>
        <taxon>Eukaryota</taxon>
        <taxon>Viridiplantae</taxon>
        <taxon>Streptophyta</taxon>
        <taxon>Embryophyta</taxon>
        <taxon>Tracheophyta</taxon>
        <taxon>Spermatophyta</taxon>
        <taxon>Magnoliopsida</taxon>
        <taxon>eudicotyledons</taxon>
        <taxon>Gunneridae</taxon>
        <taxon>Pentapetalae</taxon>
        <taxon>rosids</taxon>
        <taxon>fabids</taxon>
        <taxon>Fagales</taxon>
        <taxon>Fagaceae</taxon>
        <taxon>Quercus</taxon>
    </lineage>
</organism>
<sequence length="100" mass="11861">MGRLRTVFCICDYPEDTLLDLKFVRGLTLSRLDWEKDFKPICEFRHLRLLHIQEAYIYAFPNSITKLYNLQTLVIKECPCTRTPHKNEKGVLELPMTNML</sequence>
<evidence type="ECO:0000313" key="2">
    <source>
        <dbReference type="Proteomes" id="UP000237347"/>
    </source>
</evidence>
<dbReference type="EMBL" id="PKMF04000467">
    <property type="protein sequence ID" value="KAK7830169.1"/>
    <property type="molecule type" value="Genomic_DNA"/>
</dbReference>
<protein>
    <submittedName>
        <fullName evidence="1">Uncharacterized protein</fullName>
    </submittedName>
</protein>
<dbReference type="AlphaFoldDB" id="A0AAW0JTX5"/>
<gene>
    <name evidence="1" type="ORF">CFP56_028512</name>
</gene>
<comment type="caution">
    <text evidence="1">The sequence shown here is derived from an EMBL/GenBank/DDBJ whole genome shotgun (WGS) entry which is preliminary data.</text>
</comment>
<dbReference type="SUPFAM" id="SSF52058">
    <property type="entry name" value="L domain-like"/>
    <property type="match status" value="1"/>
</dbReference>
<proteinExistence type="predicted"/>
<dbReference type="Proteomes" id="UP000237347">
    <property type="component" value="Unassembled WGS sequence"/>
</dbReference>
<dbReference type="Gene3D" id="3.80.10.10">
    <property type="entry name" value="Ribonuclease Inhibitor"/>
    <property type="match status" value="1"/>
</dbReference>
<accession>A0AAW0JTX5</accession>
<reference evidence="1 2" key="1">
    <citation type="journal article" date="2018" name="Sci. Data">
        <title>The draft genome sequence of cork oak.</title>
        <authorList>
            <person name="Ramos A.M."/>
            <person name="Usie A."/>
            <person name="Barbosa P."/>
            <person name="Barros P.M."/>
            <person name="Capote T."/>
            <person name="Chaves I."/>
            <person name="Simoes F."/>
            <person name="Abreu I."/>
            <person name="Carrasquinho I."/>
            <person name="Faro C."/>
            <person name="Guimaraes J.B."/>
            <person name="Mendonca D."/>
            <person name="Nobrega F."/>
            <person name="Rodrigues L."/>
            <person name="Saibo N.J.M."/>
            <person name="Varela M.C."/>
            <person name="Egas C."/>
            <person name="Matos J."/>
            <person name="Miguel C.M."/>
            <person name="Oliveira M.M."/>
            <person name="Ricardo C.P."/>
            <person name="Goncalves S."/>
        </authorList>
    </citation>
    <scope>NUCLEOTIDE SEQUENCE [LARGE SCALE GENOMIC DNA]</scope>
    <source>
        <strain evidence="2">cv. HL8</strain>
    </source>
</reference>
<dbReference type="InterPro" id="IPR032675">
    <property type="entry name" value="LRR_dom_sf"/>
</dbReference>
<name>A0AAW0JTX5_QUESU</name>